<evidence type="ECO:0000313" key="2">
    <source>
        <dbReference type="Proteomes" id="UP000678393"/>
    </source>
</evidence>
<comment type="caution">
    <text evidence="1">The sequence shown here is derived from an EMBL/GenBank/DDBJ whole genome shotgun (WGS) entry which is preliminary data.</text>
</comment>
<organism evidence="1 2">
    <name type="scientific">Candidula unifasciata</name>
    <dbReference type="NCBI Taxonomy" id="100452"/>
    <lineage>
        <taxon>Eukaryota</taxon>
        <taxon>Metazoa</taxon>
        <taxon>Spiralia</taxon>
        <taxon>Lophotrochozoa</taxon>
        <taxon>Mollusca</taxon>
        <taxon>Gastropoda</taxon>
        <taxon>Heterobranchia</taxon>
        <taxon>Euthyneura</taxon>
        <taxon>Panpulmonata</taxon>
        <taxon>Eupulmonata</taxon>
        <taxon>Stylommatophora</taxon>
        <taxon>Helicina</taxon>
        <taxon>Helicoidea</taxon>
        <taxon>Geomitridae</taxon>
        <taxon>Candidula</taxon>
    </lineage>
</organism>
<feature type="non-terminal residue" evidence="1">
    <location>
        <position position="56"/>
    </location>
</feature>
<keyword evidence="2" id="KW-1185">Reference proteome</keyword>
<feature type="non-terminal residue" evidence="1">
    <location>
        <position position="1"/>
    </location>
</feature>
<gene>
    <name evidence="1" type="ORF">CUNI_LOCUS3849</name>
</gene>
<dbReference type="AlphaFoldDB" id="A0A8S3YSA3"/>
<sequence>RKIGKSSNFKNSWCLDLDRHQIPSPGSGLQDLQSPGHVGCPAGLVLGENHHKKQMY</sequence>
<evidence type="ECO:0000313" key="1">
    <source>
        <dbReference type="EMBL" id="CAG5118291.1"/>
    </source>
</evidence>
<reference evidence="1" key="1">
    <citation type="submission" date="2021-04" db="EMBL/GenBank/DDBJ databases">
        <authorList>
            <consortium name="Molecular Ecology Group"/>
        </authorList>
    </citation>
    <scope>NUCLEOTIDE SEQUENCE</scope>
</reference>
<protein>
    <submittedName>
        <fullName evidence="1">Uncharacterized protein</fullName>
    </submittedName>
</protein>
<dbReference type="EMBL" id="CAJHNH020000529">
    <property type="protein sequence ID" value="CAG5118291.1"/>
    <property type="molecule type" value="Genomic_DNA"/>
</dbReference>
<dbReference type="Proteomes" id="UP000678393">
    <property type="component" value="Unassembled WGS sequence"/>
</dbReference>
<accession>A0A8S3YSA3</accession>
<proteinExistence type="predicted"/>
<name>A0A8S3YSA3_9EUPU</name>